<dbReference type="InterPro" id="IPR029058">
    <property type="entry name" value="AB_hydrolase_fold"/>
</dbReference>
<gene>
    <name evidence="2" type="ordered locus">Acid_2102</name>
</gene>
<dbReference type="PROSITE" id="PS51257">
    <property type="entry name" value="PROKAR_LIPOPROTEIN"/>
    <property type="match status" value="1"/>
</dbReference>
<dbReference type="EMBL" id="CP000473">
    <property type="protein sequence ID" value="ABJ83092.1"/>
    <property type="molecule type" value="Genomic_DNA"/>
</dbReference>
<sequence precursor="true">MRRPVARSSAISFLTVLIVGCYAVIAQSQRKEQKFDPAVLADAPVVPQMLVDSDGTLHFGPRTIPPAALESPEARRSYTRQMLQRAQTSAGRGGLASARILEGIPAPAAAGGNKQTALQLYPVLEESQKIGGVGVTIYSPKSIPPKNRDKVLMEFEMDAEAIAVASLGQLKVIKVNYRGGGPSIPGNEDIVAVYRELLKTHKPGRIGMFGASGGCTLAQTTILWLPEQNLPLPGAVGLGTCSGGSNPGDARYTMNGLDAGLSTVFSGRPPFGGRDAAPRKPGEPPATALEGAIPKGYPPAFLLSGTRDMCLSQSVLLHRKLRNAGVEADLNVFEGMWHFFWEDPGLPESREAMTALANFFNLHLK</sequence>
<feature type="domain" description="Alpha/beta hydrolase fold-3" evidence="1">
    <location>
        <begin position="163"/>
        <end position="341"/>
    </location>
</feature>
<name>Q026H7_SOLUE</name>
<reference evidence="2" key="1">
    <citation type="submission" date="2006-10" db="EMBL/GenBank/DDBJ databases">
        <title>Complete sequence of Solibacter usitatus Ellin6076.</title>
        <authorList>
            <consortium name="US DOE Joint Genome Institute"/>
            <person name="Copeland A."/>
            <person name="Lucas S."/>
            <person name="Lapidus A."/>
            <person name="Barry K."/>
            <person name="Detter J.C."/>
            <person name="Glavina del Rio T."/>
            <person name="Hammon N."/>
            <person name="Israni S."/>
            <person name="Dalin E."/>
            <person name="Tice H."/>
            <person name="Pitluck S."/>
            <person name="Thompson L.S."/>
            <person name="Brettin T."/>
            <person name="Bruce D."/>
            <person name="Han C."/>
            <person name="Tapia R."/>
            <person name="Gilna P."/>
            <person name="Schmutz J."/>
            <person name="Larimer F."/>
            <person name="Land M."/>
            <person name="Hauser L."/>
            <person name="Kyrpides N."/>
            <person name="Mikhailova N."/>
            <person name="Janssen P.H."/>
            <person name="Kuske C.R."/>
            <person name="Richardson P."/>
        </authorList>
    </citation>
    <scope>NUCLEOTIDE SEQUENCE</scope>
    <source>
        <strain evidence="2">Ellin6076</strain>
    </source>
</reference>
<proteinExistence type="predicted"/>
<dbReference type="InParanoid" id="Q026H7"/>
<dbReference type="OrthoDB" id="9815425at2"/>
<dbReference type="GO" id="GO:0016787">
    <property type="term" value="F:hydrolase activity"/>
    <property type="evidence" value="ECO:0007669"/>
    <property type="project" value="UniProtKB-KW"/>
</dbReference>
<organism evidence="2">
    <name type="scientific">Solibacter usitatus (strain Ellin6076)</name>
    <dbReference type="NCBI Taxonomy" id="234267"/>
    <lineage>
        <taxon>Bacteria</taxon>
        <taxon>Pseudomonadati</taxon>
        <taxon>Acidobacteriota</taxon>
        <taxon>Terriglobia</taxon>
        <taxon>Bryobacterales</taxon>
        <taxon>Solibacteraceae</taxon>
        <taxon>Candidatus Solibacter</taxon>
    </lineage>
</organism>
<dbReference type="Pfam" id="PF07859">
    <property type="entry name" value="Abhydrolase_3"/>
    <property type="match status" value="1"/>
</dbReference>
<dbReference type="ESTHER" id="solue-q026h7">
    <property type="family name" value="GTSAGmotif"/>
</dbReference>
<dbReference type="InterPro" id="IPR013094">
    <property type="entry name" value="AB_hydrolase_3"/>
</dbReference>
<dbReference type="STRING" id="234267.Acid_2102"/>
<accession>Q026H7</accession>
<evidence type="ECO:0000259" key="1">
    <source>
        <dbReference type="Pfam" id="PF07859"/>
    </source>
</evidence>
<dbReference type="SUPFAM" id="SSF53474">
    <property type="entry name" value="alpha/beta-Hydrolases"/>
    <property type="match status" value="1"/>
</dbReference>
<dbReference type="KEGG" id="sus:Acid_2102"/>
<evidence type="ECO:0000313" key="2">
    <source>
        <dbReference type="EMBL" id="ABJ83092.1"/>
    </source>
</evidence>
<dbReference type="AlphaFoldDB" id="Q026H7"/>
<protein>
    <submittedName>
        <fullName evidence="2">Alpha/beta hydrolase</fullName>
    </submittedName>
</protein>
<dbReference type="HOGENOM" id="CLU_012494_13_1_0"/>
<dbReference type="Gene3D" id="3.40.50.1820">
    <property type="entry name" value="alpha/beta hydrolase"/>
    <property type="match status" value="1"/>
</dbReference>
<dbReference type="eggNOG" id="COG0657">
    <property type="taxonomic scope" value="Bacteria"/>
</dbReference>
<keyword evidence="2" id="KW-0378">Hydrolase</keyword>